<evidence type="ECO:0000256" key="4">
    <source>
        <dbReference type="ARBA" id="ARBA00022840"/>
    </source>
</evidence>
<sequence length="874" mass="96062">MSKPRRLTPAMQQVEDMKNQYPGCILFMRMGDFYETFYEDAEICARELGIVLTSRSADPDGKPIPLAGVPYHAAEAYIPRLVRRGYRVAVCEQVEDPKKAKGVVKRDVVCVHTPGCTVDPSIVDAPDSRYLMALLPDRKAESFGIAILEITTGEFSLREISKREGYEGIASVIESSRPAECLIPERTDPEILRLLESYFVLATNRHPGEFDPSDANSLLCRHFGVATLEGFGIVEMPLAVGAAGAALSYAIATQKNALPHLSEIRLMHASDRMILDAVTQRNLEITRSIGGERSKATLISTLDSTKTPMGRRALSSEITAPLTSKKAINDRLDMVEWLIGSPLIRADILDYLASCGDIERISGRIAIGNASPRDLISLALSLDAVRGIACALEGVIPPLMEELAGEIGSFDQTISLIRSAIADDPPLLVRNGGVIRNGYDPDLDSLRNTAGSGRDWILSLQQSERERTGIKSLKIAYNQVFGYYIEVTKPNLSRVPPEYERKQTTASGERFTLPSLREYERTIATADDRALAREAELYLDLIEQLRPQVPSFQAAARAVGMIDLLLSFADAAARRGYVRPALTDGSSIVIRGGRHPVVEESVQSGFVPNDTEMDSEGDQILILTGANMAGKSTYMRSVALICIMAQSGSFVPADLAEISLCDRIFTRVGASDDLAGGQSTFMVEMVELAYILRHVTERSLVILDEIGRGTSTVDGYSIARSVLEFLHGRRSSGPKTLFATHFHRLVEVESELKRVRNYHFAVRETDDEITFLRKLIPGATDRSYGIHVARLAGVPGKVLDRARTILRETLAEEERAEAPGKQKPRYTQLLLMDSGSVEKQNHPVLSELSSLDIDTMSPIEALNRLAELKKKAGE</sequence>
<dbReference type="InterPro" id="IPR007696">
    <property type="entry name" value="DNA_mismatch_repair_MutS_core"/>
</dbReference>
<dbReference type="Gene3D" id="3.40.50.300">
    <property type="entry name" value="P-loop containing nucleotide triphosphate hydrolases"/>
    <property type="match status" value="1"/>
</dbReference>
<keyword evidence="4 7" id="KW-0067">ATP-binding</keyword>
<dbReference type="InterPro" id="IPR017261">
    <property type="entry name" value="DNA_mismatch_repair_MutS/MSH"/>
</dbReference>
<dbReference type="PANTHER" id="PTHR11361:SF34">
    <property type="entry name" value="DNA MISMATCH REPAIR PROTEIN MSH1, MITOCHONDRIAL"/>
    <property type="match status" value="1"/>
</dbReference>
<dbReference type="HAMAP" id="MF_00096">
    <property type="entry name" value="MutS"/>
    <property type="match status" value="1"/>
</dbReference>
<evidence type="ECO:0000256" key="7">
    <source>
        <dbReference type="HAMAP-Rule" id="MF_00096"/>
    </source>
</evidence>
<dbReference type="Gene3D" id="3.30.420.110">
    <property type="entry name" value="MutS, connector domain"/>
    <property type="match status" value="1"/>
</dbReference>
<evidence type="ECO:0000256" key="2">
    <source>
        <dbReference type="ARBA" id="ARBA00022741"/>
    </source>
</evidence>
<dbReference type="FunFam" id="3.40.50.300:FF:000870">
    <property type="entry name" value="MutS protein homolog 4"/>
    <property type="match status" value="1"/>
</dbReference>
<dbReference type="SUPFAM" id="SSF55271">
    <property type="entry name" value="DNA repair protein MutS, domain I"/>
    <property type="match status" value="1"/>
</dbReference>
<evidence type="ECO:0000256" key="9">
    <source>
        <dbReference type="RuleBase" id="RU003756"/>
    </source>
</evidence>
<evidence type="ECO:0000259" key="10">
    <source>
        <dbReference type="PROSITE" id="PS00486"/>
    </source>
</evidence>
<dbReference type="Gene3D" id="1.10.1420.10">
    <property type="match status" value="2"/>
</dbReference>
<dbReference type="Pfam" id="PF05188">
    <property type="entry name" value="MutS_II"/>
    <property type="match status" value="1"/>
</dbReference>
<feature type="domain" description="DNA mismatch repair proteins mutS family" evidence="10">
    <location>
        <begin position="699"/>
        <end position="715"/>
    </location>
</feature>
<dbReference type="InterPro" id="IPR036678">
    <property type="entry name" value="MutS_con_dom_sf"/>
</dbReference>
<dbReference type="Pfam" id="PF01624">
    <property type="entry name" value="MutS_I"/>
    <property type="match status" value="1"/>
</dbReference>
<dbReference type="SUPFAM" id="SSF53150">
    <property type="entry name" value="DNA repair protein MutS, domain II"/>
    <property type="match status" value="1"/>
</dbReference>
<dbReference type="SMART" id="SM00534">
    <property type="entry name" value="MUTSac"/>
    <property type="match status" value="1"/>
</dbReference>
<dbReference type="SUPFAM" id="SSF48334">
    <property type="entry name" value="DNA repair protein MutS, domain III"/>
    <property type="match status" value="1"/>
</dbReference>
<comment type="caution">
    <text evidence="7">Lacks conserved residue(s) required for the propagation of feature annotation.</text>
</comment>
<dbReference type="Proteomes" id="UP001524383">
    <property type="component" value="Unassembled WGS sequence"/>
</dbReference>
<dbReference type="InterPro" id="IPR016151">
    <property type="entry name" value="DNA_mismatch_repair_MutS_N"/>
</dbReference>
<organism evidence="11 12">
    <name type="scientific">Methanocalculus taiwanensis</name>
    <dbReference type="NCBI Taxonomy" id="106207"/>
    <lineage>
        <taxon>Archaea</taxon>
        <taxon>Methanobacteriati</taxon>
        <taxon>Methanobacteriota</taxon>
        <taxon>Stenosarchaea group</taxon>
        <taxon>Methanomicrobia</taxon>
        <taxon>Methanomicrobiales</taxon>
        <taxon>Methanocalculaceae</taxon>
        <taxon>Methanocalculus</taxon>
    </lineage>
</organism>
<name>A0ABD4TJM8_9EURY</name>
<proteinExistence type="inferred from homology"/>
<dbReference type="EMBL" id="VOTZ01000004">
    <property type="protein sequence ID" value="MCQ1537974.1"/>
    <property type="molecule type" value="Genomic_DNA"/>
</dbReference>
<evidence type="ECO:0000256" key="3">
    <source>
        <dbReference type="ARBA" id="ARBA00022763"/>
    </source>
</evidence>
<comment type="caution">
    <text evidence="11">The sequence shown here is derived from an EMBL/GenBank/DDBJ whole genome shotgun (WGS) entry which is preliminary data.</text>
</comment>
<comment type="function">
    <text evidence="7">This protein is involved in the repair of mismatches in DNA. It is possible that it carries out the mismatch recognition step. This protein has a weak ATPase activity.</text>
</comment>
<dbReference type="InterPro" id="IPR000432">
    <property type="entry name" value="DNA_mismatch_repair_MutS_C"/>
</dbReference>
<evidence type="ECO:0000256" key="1">
    <source>
        <dbReference type="ARBA" id="ARBA00006271"/>
    </source>
</evidence>
<evidence type="ECO:0000256" key="6">
    <source>
        <dbReference type="ARBA" id="ARBA00023204"/>
    </source>
</evidence>
<comment type="similarity">
    <text evidence="1 7 9">Belongs to the DNA mismatch repair MutS family.</text>
</comment>
<dbReference type="Pfam" id="PF05190">
    <property type="entry name" value="MutS_IV"/>
    <property type="match status" value="1"/>
</dbReference>
<dbReference type="Pfam" id="PF00488">
    <property type="entry name" value="MutS_V"/>
    <property type="match status" value="1"/>
</dbReference>
<dbReference type="RefSeq" id="WP_255331907.1">
    <property type="nucleotide sequence ID" value="NZ_VOTZ01000004.1"/>
</dbReference>
<protein>
    <recommendedName>
        <fullName evidence="7 8">DNA mismatch repair protein MutS</fullName>
    </recommendedName>
</protein>
<keyword evidence="3 7" id="KW-0227">DNA damage</keyword>
<dbReference type="AlphaFoldDB" id="A0ABD4TJM8"/>
<evidence type="ECO:0000313" key="11">
    <source>
        <dbReference type="EMBL" id="MCQ1537974.1"/>
    </source>
</evidence>
<accession>A0ABD4TJM8</accession>
<dbReference type="InterPro" id="IPR005748">
    <property type="entry name" value="DNA_mismatch_repair_MutS"/>
</dbReference>
<dbReference type="PROSITE" id="PS00486">
    <property type="entry name" value="DNA_MISMATCH_REPAIR_2"/>
    <property type="match status" value="1"/>
</dbReference>
<dbReference type="InterPro" id="IPR045076">
    <property type="entry name" value="MutS"/>
</dbReference>
<dbReference type="SUPFAM" id="SSF52540">
    <property type="entry name" value="P-loop containing nucleoside triphosphate hydrolases"/>
    <property type="match status" value="1"/>
</dbReference>
<dbReference type="GO" id="GO:0006298">
    <property type="term" value="P:mismatch repair"/>
    <property type="evidence" value="ECO:0007669"/>
    <property type="project" value="UniProtKB-UniRule"/>
</dbReference>
<dbReference type="PANTHER" id="PTHR11361">
    <property type="entry name" value="DNA MISMATCH REPAIR PROTEIN MUTS FAMILY MEMBER"/>
    <property type="match status" value="1"/>
</dbReference>
<dbReference type="Pfam" id="PF05192">
    <property type="entry name" value="MutS_III"/>
    <property type="match status" value="1"/>
</dbReference>
<dbReference type="InterPro" id="IPR007861">
    <property type="entry name" value="DNA_mismatch_repair_MutS_clamp"/>
</dbReference>
<keyword evidence="12" id="KW-1185">Reference proteome</keyword>
<keyword evidence="6 7" id="KW-0234">DNA repair</keyword>
<evidence type="ECO:0000256" key="8">
    <source>
        <dbReference type="NCBIfam" id="TIGR01070"/>
    </source>
</evidence>
<evidence type="ECO:0000256" key="5">
    <source>
        <dbReference type="ARBA" id="ARBA00023125"/>
    </source>
</evidence>
<dbReference type="NCBIfam" id="NF003810">
    <property type="entry name" value="PRK05399.1"/>
    <property type="match status" value="1"/>
</dbReference>
<dbReference type="Gene3D" id="3.40.1170.10">
    <property type="entry name" value="DNA repair protein MutS, domain I"/>
    <property type="match status" value="1"/>
</dbReference>
<keyword evidence="2 7" id="KW-0547">Nucleotide-binding</keyword>
<gene>
    <name evidence="7 11" type="primary">mutS</name>
    <name evidence="11" type="ORF">FTO68_03085</name>
</gene>
<dbReference type="SMART" id="SM00533">
    <property type="entry name" value="MUTSd"/>
    <property type="match status" value="1"/>
</dbReference>
<dbReference type="InterPro" id="IPR007860">
    <property type="entry name" value="DNA_mmatch_repair_MutS_con_dom"/>
</dbReference>
<dbReference type="PIRSF" id="PIRSF037677">
    <property type="entry name" value="DNA_mis_repair_Msh6"/>
    <property type="match status" value="1"/>
</dbReference>
<dbReference type="InterPro" id="IPR036187">
    <property type="entry name" value="DNA_mismatch_repair_MutS_sf"/>
</dbReference>
<evidence type="ECO:0000313" key="12">
    <source>
        <dbReference type="Proteomes" id="UP001524383"/>
    </source>
</evidence>
<dbReference type="FunFam" id="3.40.1170.10:FF:000001">
    <property type="entry name" value="DNA mismatch repair protein MutS"/>
    <property type="match status" value="1"/>
</dbReference>
<dbReference type="GO" id="GO:0005524">
    <property type="term" value="F:ATP binding"/>
    <property type="evidence" value="ECO:0007669"/>
    <property type="project" value="UniProtKB-UniRule"/>
</dbReference>
<dbReference type="NCBIfam" id="TIGR01070">
    <property type="entry name" value="mutS1"/>
    <property type="match status" value="1"/>
</dbReference>
<dbReference type="InterPro" id="IPR007695">
    <property type="entry name" value="DNA_mismatch_repair_MutS-lik_N"/>
</dbReference>
<dbReference type="InterPro" id="IPR027417">
    <property type="entry name" value="P-loop_NTPase"/>
</dbReference>
<dbReference type="CDD" id="cd03284">
    <property type="entry name" value="ABC_MutS1"/>
    <property type="match status" value="1"/>
</dbReference>
<dbReference type="GO" id="GO:0003684">
    <property type="term" value="F:damaged DNA binding"/>
    <property type="evidence" value="ECO:0007669"/>
    <property type="project" value="UniProtKB-UniRule"/>
</dbReference>
<reference evidence="11 12" key="1">
    <citation type="submission" date="2019-08" db="EMBL/GenBank/DDBJ databases">
        <authorList>
            <person name="Chen S.-C."/>
            <person name="Lai M.-C."/>
            <person name="You Y.-T."/>
        </authorList>
    </citation>
    <scope>NUCLEOTIDE SEQUENCE [LARGE SCALE GENOMIC DNA]</scope>
    <source>
        <strain evidence="11 12">P2F9704a</strain>
    </source>
</reference>
<keyword evidence="5 7" id="KW-0238">DNA-binding</keyword>